<organism evidence="1 2">
    <name type="scientific">Ignavibacterium album (strain DSM 19864 / JCM 16511 / NBRC 101810 / Mat9-16)</name>
    <dbReference type="NCBI Taxonomy" id="945713"/>
    <lineage>
        <taxon>Bacteria</taxon>
        <taxon>Pseudomonadati</taxon>
        <taxon>Ignavibacteriota</taxon>
        <taxon>Ignavibacteria</taxon>
        <taxon>Ignavibacteriales</taxon>
        <taxon>Ignavibacteriaceae</taxon>
        <taxon>Ignavibacterium</taxon>
    </lineage>
</organism>
<keyword evidence="2" id="KW-1185">Reference proteome</keyword>
<sequence>MEMLARIVGSIMMDVIPEADNAYEAIDRYCAILYKRIKLKDNAGIDYERDLELFLFLNGYKSKIAEIVHKQTVAQRGGLK</sequence>
<dbReference type="Proteomes" id="UP000007394">
    <property type="component" value="Chromosome"/>
</dbReference>
<dbReference type="EMBL" id="CP003418">
    <property type="protein sequence ID" value="AFH47813.1"/>
    <property type="molecule type" value="Genomic_DNA"/>
</dbReference>
<accession>I0AFQ6</accession>
<dbReference type="AlphaFoldDB" id="I0AFQ6"/>
<name>I0AFQ6_IGNAJ</name>
<dbReference type="STRING" id="945713.IALB_0099"/>
<protein>
    <submittedName>
        <fullName evidence="1">Uncharacterized protein</fullName>
    </submittedName>
</protein>
<dbReference type="KEGG" id="ial:IALB_0099"/>
<evidence type="ECO:0000313" key="1">
    <source>
        <dbReference type="EMBL" id="AFH47813.1"/>
    </source>
</evidence>
<dbReference type="HOGENOM" id="CLU_2584998_0_0_10"/>
<proteinExistence type="predicted"/>
<reference evidence="1 2" key="1">
    <citation type="journal article" date="2012" name="Front. Microbiol.">
        <title>Complete genome of Ignavibacterium album, a metabolically versatile, flagellated, facultative anaerobe from the phylum Chlorobi.</title>
        <authorList>
            <person name="Liu Z."/>
            <person name="Frigaard N.-U."/>
            <person name="Vogl K."/>
            <person name="Iino T."/>
            <person name="Ohkuma M."/>
            <person name="Overmann J."/>
            <person name="Bryant D.A."/>
        </authorList>
    </citation>
    <scope>NUCLEOTIDE SEQUENCE [LARGE SCALE GENOMIC DNA]</scope>
    <source>
        <strain evidence="2">DSM 19864 / JCM 16511 / NBRC 101810 / Mat9-16</strain>
    </source>
</reference>
<gene>
    <name evidence="1" type="ordered locus">IALB_0099</name>
</gene>
<dbReference type="RefSeq" id="WP_014558973.1">
    <property type="nucleotide sequence ID" value="NC_017464.1"/>
</dbReference>
<evidence type="ECO:0000313" key="2">
    <source>
        <dbReference type="Proteomes" id="UP000007394"/>
    </source>
</evidence>